<feature type="transmembrane region" description="Helical" evidence="9">
    <location>
        <begin position="815"/>
        <end position="838"/>
    </location>
</feature>
<feature type="region of interest" description="Disordered" evidence="8">
    <location>
        <begin position="750"/>
        <end position="785"/>
    </location>
</feature>
<evidence type="ECO:0000256" key="9">
    <source>
        <dbReference type="SAM" id="Phobius"/>
    </source>
</evidence>
<dbReference type="CDD" id="cd03250">
    <property type="entry name" value="ABCC_MRP_domain1"/>
    <property type="match status" value="1"/>
</dbReference>
<feature type="domain" description="ABC transmembrane type-1" evidence="11">
    <location>
        <begin position="118"/>
        <end position="455"/>
    </location>
</feature>
<feature type="transmembrane region" description="Helical" evidence="9">
    <location>
        <begin position="1037"/>
        <end position="1057"/>
    </location>
</feature>
<evidence type="ECO:0000256" key="7">
    <source>
        <dbReference type="ARBA" id="ARBA00023136"/>
    </source>
</evidence>
<feature type="domain" description="ABC transporter" evidence="10">
    <location>
        <begin position="1095"/>
        <end position="1343"/>
    </location>
</feature>
<dbReference type="SUPFAM" id="SSF52540">
    <property type="entry name" value="P-loop containing nucleoside triphosphate hydrolases"/>
    <property type="match status" value="2"/>
</dbReference>
<dbReference type="InterPro" id="IPR036640">
    <property type="entry name" value="ABC1_TM_sf"/>
</dbReference>
<feature type="transmembrane region" description="Helical" evidence="9">
    <location>
        <begin position="161"/>
        <end position="187"/>
    </location>
</feature>
<dbReference type="SUPFAM" id="SSF90123">
    <property type="entry name" value="ABC transporter transmembrane region"/>
    <property type="match status" value="2"/>
</dbReference>
<dbReference type="CDD" id="cd03244">
    <property type="entry name" value="ABCC_MRP_domain2"/>
    <property type="match status" value="1"/>
</dbReference>
<dbReference type="InterPro" id="IPR050173">
    <property type="entry name" value="ABC_transporter_C-like"/>
</dbReference>
<keyword evidence="6 9" id="KW-1133">Transmembrane helix</keyword>
<dbReference type="Gene3D" id="1.20.1560.10">
    <property type="entry name" value="ABC transporter type 1, transmembrane domain"/>
    <property type="match status" value="2"/>
</dbReference>
<dbReference type="PROSITE" id="PS00211">
    <property type="entry name" value="ABC_TRANSPORTER_1"/>
    <property type="match status" value="2"/>
</dbReference>
<keyword evidence="5" id="KW-0067">ATP-binding</keyword>
<keyword evidence="2" id="KW-0813">Transport</keyword>
<evidence type="ECO:0000256" key="2">
    <source>
        <dbReference type="ARBA" id="ARBA00022448"/>
    </source>
</evidence>
<dbReference type="PANTHER" id="PTHR24223:SF464">
    <property type="entry name" value="ABC-TYPE TRANSPORTER CICA"/>
    <property type="match status" value="1"/>
</dbReference>
<comment type="caution">
    <text evidence="12">The sequence shown here is derived from an EMBL/GenBank/DDBJ whole genome shotgun (WGS) entry which is preliminary data.</text>
</comment>
<evidence type="ECO:0000256" key="1">
    <source>
        <dbReference type="ARBA" id="ARBA00004370"/>
    </source>
</evidence>
<evidence type="ECO:0000256" key="6">
    <source>
        <dbReference type="ARBA" id="ARBA00022989"/>
    </source>
</evidence>
<proteinExistence type="predicted"/>
<dbReference type="InterPro" id="IPR003439">
    <property type="entry name" value="ABC_transporter-like_ATP-bd"/>
</dbReference>
<keyword evidence="13" id="KW-1185">Reference proteome</keyword>
<dbReference type="InterPro" id="IPR017871">
    <property type="entry name" value="ABC_transporter-like_CS"/>
</dbReference>
<dbReference type="CDD" id="cd18606">
    <property type="entry name" value="ABC_6TM_YOR1_D2_like"/>
    <property type="match status" value="1"/>
</dbReference>
<feature type="domain" description="ABC transmembrane type-1" evidence="11">
    <location>
        <begin position="815"/>
        <end position="1090"/>
    </location>
</feature>
<name>A0ABR0SV08_9HYPO</name>
<dbReference type="PROSITE" id="PS50893">
    <property type="entry name" value="ABC_TRANSPORTER_2"/>
    <property type="match status" value="2"/>
</dbReference>
<dbReference type="PANTHER" id="PTHR24223">
    <property type="entry name" value="ATP-BINDING CASSETTE SUB-FAMILY C"/>
    <property type="match status" value="1"/>
</dbReference>
<dbReference type="PROSITE" id="PS50929">
    <property type="entry name" value="ABC_TM1F"/>
    <property type="match status" value="2"/>
</dbReference>
<dbReference type="InterPro" id="IPR003593">
    <property type="entry name" value="AAA+_ATPase"/>
</dbReference>
<dbReference type="Proteomes" id="UP001338125">
    <property type="component" value="Unassembled WGS sequence"/>
</dbReference>
<evidence type="ECO:0000256" key="3">
    <source>
        <dbReference type="ARBA" id="ARBA00022692"/>
    </source>
</evidence>
<keyword evidence="4" id="KW-0547">Nucleotide-binding</keyword>
<dbReference type="SMART" id="SM00382">
    <property type="entry name" value="AAA"/>
    <property type="match status" value="2"/>
</dbReference>
<dbReference type="InterPro" id="IPR027417">
    <property type="entry name" value="P-loop_NTPase"/>
</dbReference>
<evidence type="ECO:0000259" key="10">
    <source>
        <dbReference type="PROSITE" id="PS50893"/>
    </source>
</evidence>
<dbReference type="Pfam" id="PF00005">
    <property type="entry name" value="ABC_tran"/>
    <property type="match status" value="2"/>
</dbReference>
<organism evidence="12 13">
    <name type="scientific">Cladobotryum mycophilum</name>
    <dbReference type="NCBI Taxonomy" id="491253"/>
    <lineage>
        <taxon>Eukaryota</taxon>
        <taxon>Fungi</taxon>
        <taxon>Dikarya</taxon>
        <taxon>Ascomycota</taxon>
        <taxon>Pezizomycotina</taxon>
        <taxon>Sordariomycetes</taxon>
        <taxon>Hypocreomycetidae</taxon>
        <taxon>Hypocreales</taxon>
        <taxon>Hypocreaceae</taxon>
        <taxon>Cladobotryum</taxon>
    </lineage>
</organism>
<dbReference type="EMBL" id="JAVFKD010000004">
    <property type="protein sequence ID" value="KAK5996011.1"/>
    <property type="molecule type" value="Genomic_DNA"/>
</dbReference>
<comment type="subcellular location">
    <subcellularLocation>
        <location evidence="1">Membrane</location>
    </subcellularLocation>
</comment>
<dbReference type="Pfam" id="PF00664">
    <property type="entry name" value="ABC_membrane"/>
    <property type="match status" value="2"/>
</dbReference>
<sequence length="1359" mass="151103">MDEPMGSTTEFQEKPRKWYHKLIPLRRSDAHKVLEEHTVSGEHTAGFLSKLTFQWMTPLITRGYKRRLEQDDIWVVNPDRAVEPLTDKVTEVFQLRVRNGQSHPLLWALYASFRFDFWLGAICSLLGTIMRVTSPFVLRFLIQFATKAYKANHNGGSPPPISHGIGLVIGLTAMQVGQSLCINHFLYRGMLMGGQSRGVLMSMIYEKSMTISGRAKAGGAREMLVLENGVEKNEKAEGKEKVEEEKNGEKKTRKDGKKAMQNDDTGWENGRIINLMSIHTSRIDKALGQFHMIWTSPFACLITMAFLLANLAYAALPGLGLLMLGLPALTKAIRILVNRRKGINKITDQRISLTQEVLQSIRTVKYFGWEEAFTSRLGELRSKEVHATQTSLITRNVITTVTTSLPIFASMLSFITYSLSKHSLDPAKAFSALALFNGLRQPLNLFPVILNQSTDAWLSLKRIEEFLMAEEQREDVIREADSENAIQLCDASFTWEKASTEDAKSGNKMATKHRKAAAAKVPPQLGSLENASASTLAEEPMPFQLRDLSFKAGRGELVAIIGTVGSGKSSLLAALAGEMRKTGGNVVVSGASRALCPQSAWIQNTTLQNNITFGKEMDRQRYDEIIDACSLQADFETFPSGDQTEIGERGITISGGQKQRINIARAIYFDADIVFMDDPLSAVDAQVGRHIFDNAILGLLKDKCRIIATHQLWILGRCDRIIWMEGGRINAVDTFDNLMRDDTGFQKLMQTTTQEGKPPKSKEIQPGPEGRGKQKQKDLKRGNLMRAEENTGSTVPWRIYSAYIRASGSILNGPLVLFALILFQGANMMTSLWLSYWISNKFHLSTGQYIGIYAGLGSLQAVLLFLFSMAVSMPGMKASGAMLQSAISRVIHAPMSFFDTTPLGRILNRVSRDVEVMDNRLVNALRIYCFTVASVNAMFALIIAFFHYFAIALVPLFVIYIGAMMYYRKSAREVNRLESLLRSHVFAKFSEGLGGVGPIRAYGVKQRFINDLRASIDNMNGAYYLTFSNQGWLSMRLDLISTSLILTMGLLVVTSRFAVHPSIGGLVLNFVLAIGQMLQLATRQLDDLETGMNAVQRLHYYSTELEEEAPLCPKIEARLSLHIRGGERIGIIGRTGAGKSSIITALFRLVELSTGSISIDGLDISSLRLHDVRSRLAIIPQDPVLFRGTVRSNLDPFNEHTDMELLSALGLAGLTPEDESTDNDSKNEQPSQIYLDSIVKEDGLNFSLGQRQLMALARALVRDSRIVVCDEATSSVDMETDQKIQRTMEKHFSGKTVLCIAHRLRTILGYDRICVIDAGQIAELDTPLALWHHGGTFKDMCDRSGITVDDIQTAMIKEM</sequence>
<feature type="transmembrane region" description="Helical" evidence="9">
    <location>
        <begin position="292"/>
        <end position="313"/>
    </location>
</feature>
<feature type="compositionally biased region" description="Basic and acidic residues" evidence="8">
    <location>
        <begin position="234"/>
        <end position="261"/>
    </location>
</feature>
<feature type="compositionally biased region" description="Basic and acidic residues" evidence="8">
    <location>
        <begin position="770"/>
        <end position="785"/>
    </location>
</feature>
<evidence type="ECO:0000313" key="12">
    <source>
        <dbReference type="EMBL" id="KAK5996011.1"/>
    </source>
</evidence>
<feature type="region of interest" description="Disordered" evidence="8">
    <location>
        <begin position="234"/>
        <end position="264"/>
    </location>
</feature>
<gene>
    <name evidence="12" type="ORF">PT974_04434</name>
</gene>
<reference evidence="12 13" key="1">
    <citation type="submission" date="2024-01" db="EMBL/GenBank/DDBJ databases">
        <title>Complete genome of Cladobotryum mycophilum ATHUM6906.</title>
        <authorList>
            <person name="Christinaki A.C."/>
            <person name="Myridakis A.I."/>
            <person name="Kouvelis V.N."/>
        </authorList>
    </citation>
    <scope>NUCLEOTIDE SEQUENCE [LARGE SCALE GENOMIC DNA]</scope>
    <source>
        <strain evidence="12 13">ATHUM6906</strain>
    </source>
</reference>
<evidence type="ECO:0000259" key="11">
    <source>
        <dbReference type="PROSITE" id="PS50929"/>
    </source>
</evidence>
<dbReference type="Gene3D" id="3.40.50.300">
    <property type="entry name" value="P-loop containing nucleotide triphosphate hydrolases"/>
    <property type="match status" value="2"/>
</dbReference>
<dbReference type="CDD" id="cd18597">
    <property type="entry name" value="ABC_6TM_YOR1_D1_like"/>
    <property type="match status" value="1"/>
</dbReference>
<evidence type="ECO:0000313" key="13">
    <source>
        <dbReference type="Proteomes" id="UP001338125"/>
    </source>
</evidence>
<feature type="transmembrane region" description="Helical" evidence="9">
    <location>
        <begin position="319"/>
        <end position="337"/>
    </location>
</feature>
<protein>
    <submittedName>
        <fullName evidence="12">ABC-type transporter cicA</fullName>
    </submittedName>
</protein>
<feature type="transmembrane region" description="Helical" evidence="9">
    <location>
        <begin position="850"/>
        <end position="872"/>
    </location>
</feature>
<dbReference type="InterPro" id="IPR011527">
    <property type="entry name" value="ABC1_TM_dom"/>
</dbReference>
<feature type="transmembrane region" description="Helical" evidence="9">
    <location>
        <begin position="117"/>
        <end position="141"/>
    </location>
</feature>
<evidence type="ECO:0000256" key="5">
    <source>
        <dbReference type="ARBA" id="ARBA00022840"/>
    </source>
</evidence>
<keyword evidence="3 9" id="KW-0812">Transmembrane</keyword>
<keyword evidence="7 9" id="KW-0472">Membrane</keyword>
<evidence type="ECO:0000256" key="4">
    <source>
        <dbReference type="ARBA" id="ARBA00022741"/>
    </source>
</evidence>
<feature type="domain" description="ABC transporter" evidence="10">
    <location>
        <begin position="528"/>
        <end position="751"/>
    </location>
</feature>
<evidence type="ECO:0000256" key="8">
    <source>
        <dbReference type="SAM" id="MobiDB-lite"/>
    </source>
</evidence>
<accession>A0ABR0SV08</accession>
<feature type="transmembrane region" description="Helical" evidence="9">
    <location>
        <begin position="949"/>
        <end position="967"/>
    </location>
</feature>